<dbReference type="InterPro" id="IPR002035">
    <property type="entry name" value="VWF_A"/>
</dbReference>
<evidence type="ECO:0000259" key="1">
    <source>
        <dbReference type="PROSITE" id="PS50234"/>
    </source>
</evidence>
<dbReference type="PANTHER" id="PTHR45737:SF6">
    <property type="entry name" value="VON WILLEBRAND FACTOR A DOMAIN-CONTAINING PROTEIN 5A"/>
    <property type="match status" value="1"/>
</dbReference>
<dbReference type="SMART" id="SM00327">
    <property type="entry name" value="VWA"/>
    <property type="match status" value="1"/>
</dbReference>
<protein>
    <submittedName>
        <fullName evidence="2">von Willebrand factor type A domain-containing protein</fullName>
    </submittedName>
</protein>
<feature type="domain" description="VWFA" evidence="1">
    <location>
        <begin position="143"/>
        <end position="331"/>
    </location>
</feature>
<dbReference type="InterPro" id="IPR036465">
    <property type="entry name" value="vWFA_dom_sf"/>
</dbReference>
<keyword evidence="3" id="KW-1185">Reference proteome</keyword>
<sequence>MEPWYTYHGLQTKAESDGLSIEVRIEDRGRIKQVYCNHLADFMKDAPMDVVKVASLFDLNKNIGEVRTTVSPAPTYTVVKYSTETAIMDEDFIVSIESSLSYPVRARATLSPPNEDGLAALMINLKPAEVFEDASHLESFDGEIIFLLDRSGSMDLGTPWSKRTNMSTLRDSMPLSLASLPTTCHLNIVSFGHNAEFLWERSQPYNQNTLDDTRSYVRGLEANLGGTELLHALRKVVESRRHTSSSTQIVIVTDGEIAPEEVLTFVWETRQKLGKSGRSFVLGIGERVPHRIINRISELGGGYGEVSDIDANPEWTNRRSLMLTYGLIPKTWTCEVNLGPGFTRQDLYTDGFMDKHTGTEVKDVRAASFVQPPFPTPCLNPFAFSSVFLLLDLRLRAASTKVTLRAASHGGDIELKHKLNIDKTSNDTSKVQHLAVRASLLGLEAQLSHRVANRVQEDTAKMNAVLLGNKFKVASRWTSLVAFQGSEEMAD</sequence>
<dbReference type="SUPFAM" id="SSF53300">
    <property type="entry name" value="vWA-like"/>
    <property type="match status" value="1"/>
</dbReference>
<dbReference type="EMBL" id="JAHMHR010000006">
    <property type="protein sequence ID" value="KAK1690177.1"/>
    <property type="molecule type" value="Genomic_DNA"/>
</dbReference>
<comment type="caution">
    <text evidence="2">The sequence shown here is derived from an EMBL/GenBank/DDBJ whole genome shotgun (WGS) entry which is preliminary data.</text>
</comment>
<evidence type="ECO:0000313" key="2">
    <source>
        <dbReference type="EMBL" id="KAK1690177.1"/>
    </source>
</evidence>
<proteinExistence type="predicted"/>
<accession>A0AAJ0F267</accession>
<dbReference type="Pfam" id="PF13768">
    <property type="entry name" value="VWA_3"/>
    <property type="match status" value="1"/>
</dbReference>
<dbReference type="PROSITE" id="PS50234">
    <property type="entry name" value="VWFA"/>
    <property type="match status" value="1"/>
</dbReference>
<dbReference type="AlphaFoldDB" id="A0AAJ0F267"/>
<gene>
    <name evidence="2" type="ORF">BDP55DRAFT_649862</name>
</gene>
<reference evidence="2" key="1">
    <citation type="submission" date="2021-06" db="EMBL/GenBank/DDBJ databases">
        <title>Comparative genomics, transcriptomics and evolutionary studies reveal genomic signatures of adaptation to plant cell wall in hemibiotrophic fungi.</title>
        <authorList>
            <consortium name="DOE Joint Genome Institute"/>
            <person name="Baroncelli R."/>
            <person name="Diaz J.F."/>
            <person name="Benocci T."/>
            <person name="Peng M."/>
            <person name="Battaglia E."/>
            <person name="Haridas S."/>
            <person name="Andreopoulos W."/>
            <person name="Labutti K."/>
            <person name="Pangilinan J."/>
            <person name="Floch G.L."/>
            <person name="Makela M.R."/>
            <person name="Henrissat B."/>
            <person name="Grigoriev I.V."/>
            <person name="Crouch J.A."/>
            <person name="De Vries R.P."/>
            <person name="Sukno S.A."/>
            <person name="Thon M.R."/>
        </authorList>
    </citation>
    <scope>NUCLEOTIDE SEQUENCE</scope>
    <source>
        <strain evidence="2">CBS 193.32</strain>
    </source>
</reference>
<dbReference type="Proteomes" id="UP001224890">
    <property type="component" value="Unassembled WGS sequence"/>
</dbReference>
<dbReference type="RefSeq" id="XP_060433872.1">
    <property type="nucleotide sequence ID" value="XM_060573941.1"/>
</dbReference>
<organism evidence="2 3">
    <name type="scientific">Colletotrichum godetiae</name>
    <dbReference type="NCBI Taxonomy" id="1209918"/>
    <lineage>
        <taxon>Eukaryota</taxon>
        <taxon>Fungi</taxon>
        <taxon>Dikarya</taxon>
        <taxon>Ascomycota</taxon>
        <taxon>Pezizomycotina</taxon>
        <taxon>Sordariomycetes</taxon>
        <taxon>Hypocreomycetidae</taxon>
        <taxon>Glomerellales</taxon>
        <taxon>Glomerellaceae</taxon>
        <taxon>Colletotrichum</taxon>
        <taxon>Colletotrichum acutatum species complex</taxon>
    </lineage>
</organism>
<dbReference type="GeneID" id="85458467"/>
<dbReference type="PANTHER" id="PTHR45737">
    <property type="entry name" value="VON WILLEBRAND FACTOR A DOMAIN-CONTAINING PROTEIN 5A"/>
    <property type="match status" value="1"/>
</dbReference>
<dbReference type="Gene3D" id="3.40.50.410">
    <property type="entry name" value="von Willebrand factor, type A domain"/>
    <property type="match status" value="1"/>
</dbReference>
<evidence type="ECO:0000313" key="3">
    <source>
        <dbReference type="Proteomes" id="UP001224890"/>
    </source>
</evidence>
<name>A0AAJ0F267_9PEZI</name>